<feature type="domain" description="DH" evidence="2">
    <location>
        <begin position="172"/>
        <end position="429"/>
    </location>
</feature>
<accession>A0A0D2E743</accession>
<feature type="compositionally biased region" description="Basic and acidic residues" evidence="1">
    <location>
        <begin position="738"/>
        <end position="748"/>
    </location>
</feature>
<evidence type="ECO:0000259" key="2">
    <source>
        <dbReference type="PROSITE" id="PS50010"/>
    </source>
</evidence>
<sequence>MTARQPQRVIAGLLKEEKDTYGSHDGYSPEAQMHHRIDTFSSSDPYFAEDAMEKDSQPKRHAREWLSSFDQSPHALDGTSVQLGNSARMSNRKLPLFSHRKRHSANSSGFVHTIKTASLSNASFSLAARSLHFGRSTDSSGIFSSNPRHSVDSDRPPTSASVDEAAFRRAIKRRQILLELVATEESYIADLKALIYLYSTLLATAVTVSDRVRSSVLRNVHDLLAVHERLLDRLHQAAYDTAARKWADTTSPRHLGSPRCHKRWKSLESSVAARVGRGHRRIRSSMDSSEVCRGRTYLGGAEPQDAADVAAVFREFLNDFLVYEEYCANHSLISHELQRHAPTHWSTYESGIESLARSLVALDQKNQNERKGLTISDLLIKPIQRMTKYPLLFNDLLKHTPVADCPSSHSELEVILTCLREVVQTINKATDNRETRNQIQRRWSLQTRLTYDKVSLGAEQLRMLGNVRLCGVLHVTWQTRNSRVDGRYALCVLFDSSLIIALPTGAIAKFEAIAFLHLPDLKVESASDGRGLQCHSALHTWKICFETSGHLHEFILSACSTVEEHAWKEGMRTKDFPSRRTDELFNQIPSSTGLDLRSIGQMYSQQSSTLSRNPSVQRAATVGNRGNVCQVIIRNTNNPQDLGEFRQSSSSAINRSQSHMTSNRVVVLAPKRSERARLESTLGDVWTKEKLPYPGMIGSRGGQIIRASAGTLVRKLSLASLQGPFSRRSGSLSLTSRKSFDMSTDSRRSRTKQSTPVFEVCKESFDEGQPARARTRDIPEVDTMDNVISRMIGNGVSRKLSASRADHVLGKRGTKRHQLGHVSEHELRPEDPADVFYAEEKDMPEKQEVVEEGLGGKKKRWSNPLGILKVLSGDGLRHMLYSSK</sequence>
<dbReference type="PROSITE" id="PS50010">
    <property type="entry name" value="DH_2"/>
    <property type="match status" value="1"/>
</dbReference>
<dbReference type="Pfam" id="PF00621">
    <property type="entry name" value="RhoGEF"/>
    <property type="match status" value="1"/>
</dbReference>
<dbReference type="InterPro" id="IPR035899">
    <property type="entry name" value="DBL_dom_sf"/>
</dbReference>
<dbReference type="HOGENOM" id="CLU_010210_2_1_1"/>
<name>A0A0D2E743_9EURO</name>
<organism evidence="3 4">
    <name type="scientific">Phialophora macrospora</name>
    <dbReference type="NCBI Taxonomy" id="1851006"/>
    <lineage>
        <taxon>Eukaryota</taxon>
        <taxon>Fungi</taxon>
        <taxon>Dikarya</taxon>
        <taxon>Ascomycota</taxon>
        <taxon>Pezizomycotina</taxon>
        <taxon>Eurotiomycetes</taxon>
        <taxon>Chaetothyriomycetidae</taxon>
        <taxon>Chaetothyriales</taxon>
        <taxon>Herpotrichiellaceae</taxon>
        <taxon>Phialophora</taxon>
    </lineage>
</organism>
<dbReference type="SUPFAM" id="SSF48065">
    <property type="entry name" value="DBL homology domain (DH-domain)"/>
    <property type="match status" value="1"/>
</dbReference>
<gene>
    <name evidence="3" type="ORF">PV04_02433</name>
</gene>
<dbReference type="GO" id="GO:0005737">
    <property type="term" value="C:cytoplasm"/>
    <property type="evidence" value="ECO:0007669"/>
    <property type="project" value="TreeGrafter"/>
</dbReference>
<proteinExistence type="predicted"/>
<dbReference type="SMART" id="SM00325">
    <property type="entry name" value="RhoGEF"/>
    <property type="match status" value="1"/>
</dbReference>
<dbReference type="InterPro" id="IPR000219">
    <property type="entry name" value="DH_dom"/>
</dbReference>
<protein>
    <recommendedName>
        <fullName evidence="2">DH domain-containing protein</fullName>
    </recommendedName>
</protein>
<keyword evidence="4" id="KW-1185">Reference proteome</keyword>
<evidence type="ECO:0000256" key="1">
    <source>
        <dbReference type="SAM" id="MobiDB-lite"/>
    </source>
</evidence>
<evidence type="ECO:0000313" key="3">
    <source>
        <dbReference type="EMBL" id="KIW70132.1"/>
    </source>
</evidence>
<dbReference type="GO" id="GO:0005085">
    <property type="term" value="F:guanyl-nucleotide exchange factor activity"/>
    <property type="evidence" value="ECO:0007669"/>
    <property type="project" value="InterPro"/>
</dbReference>
<feature type="region of interest" description="Disordered" evidence="1">
    <location>
        <begin position="724"/>
        <end position="754"/>
    </location>
</feature>
<feature type="region of interest" description="Disordered" evidence="1">
    <location>
        <begin position="139"/>
        <end position="159"/>
    </location>
</feature>
<dbReference type="Gene3D" id="1.20.900.10">
    <property type="entry name" value="Dbl homology (DH) domain"/>
    <property type="match status" value="1"/>
</dbReference>
<dbReference type="PANTHER" id="PTHR45818">
    <property type="entry name" value="PROTEIN VAV"/>
    <property type="match status" value="1"/>
</dbReference>
<reference evidence="3 4" key="1">
    <citation type="submission" date="2015-01" db="EMBL/GenBank/DDBJ databases">
        <title>The Genome Sequence of Capronia semiimmersa CBS27337.</title>
        <authorList>
            <consortium name="The Broad Institute Genomics Platform"/>
            <person name="Cuomo C."/>
            <person name="de Hoog S."/>
            <person name="Gorbushina A."/>
            <person name="Stielow B."/>
            <person name="Teixiera M."/>
            <person name="Abouelleil A."/>
            <person name="Chapman S.B."/>
            <person name="Priest M."/>
            <person name="Young S.K."/>
            <person name="Wortman J."/>
            <person name="Nusbaum C."/>
            <person name="Birren B."/>
        </authorList>
    </citation>
    <scope>NUCLEOTIDE SEQUENCE [LARGE SCALE GENOMIC DNA]</scope>
    <source>
        <strain evidence="3 4">CBS 27337</strain>
    </source>
</reference>
<dbReference type="EMBL" id="KN846957">
    <property type="protein sequence ID" value="KIW70132.1"/>
    <property type="molecule type" value="Genomic_DNA"/>
</dbReference>
<dbReference type="AlphaFoldDB" id="A0A0D2E743"/>
<evidence type="ECO:0000313" key="4">
    <source>
        <dbReference type="Proteomes" id="UP000054266"/>
    </source>
</evidence>
<feature type="compositionally biased region" description="Polar residues" evidence="1">
    <location>
        <begin position="139"/>
        <end position="148"/>
    </location>
</feature>
<dbReference type="CDD" id="cd00160">
    <property type="entry name" value="RhoGEF"/>
    <property type="match status" value="1"/>
</dbReference>
<feature type="region of interest" description="Disordered" evidence="1">
    <location>
        <begin position="68"/>
        <end position="87"/>
    </location>
</feature>
<dbReference type="STRING" id="5601.A0A0D2E743"/>
<feature type="compositionally biased region" description="Low complexity" evidence="1">
    <location>
        <begin position="726"/>
        <end position="737"/>
    </location>
</feature>
<dbReference type="Proteomes" id="UP000054266">
    <property type="component" value="Unassembled WGS sequence"/>
</dbReference>
<dbReference type="PANTHER" id="PTHR45818:SF3">
    <property type="entry name" value="PROTEIN VAV"/>
    <property type="match status" value="1"/>
</dbReference>